<evidence type="ECO:0000256" key="1">
    <source>
        <dbReference type="ARBA" id="ARBA00004141"/>
    </source>
</evidence>
<keyword evidence="4 6" id="KW-1133">Transmembrane helix</keyword>
<reference evidence="8" key="1">
    <citation type="submission" date="2016-10" db="EMBL/GenBank/DDBJ databases">
        <authorList>
            <person name="Varghese N."/>
            <person name="Submissions S."/>
        </authorList>
    </citation>
    <scope>NUCLEOTIDE SEQUENCE [LARGE SCALE GENOMIC DNA]</scope>
    <source>
        <strain evidence="8">N6PO6</strain>
    </source>
</reference>
<feature type="transmembrane region" description="Helical" evidence="6">
    <location>
        <begin position="236"/>
        <end position="254"/>
    </location>
</feature>
<dbReference type="EMBL" id="FOVC01000001">
    <property type="protein sequence ID" value="SFM98502.1"/>
    <property type="molecule type" value="Genomic_DNA"/>
</dbReference>
<evidence type="ECO:0000256" key="5">
    <source>
        <dbReference type="ARBA" id="ARBA00023136"/>
    </source>
</evidence>
<dbReference type="OrthoDB" id="8113193at2"/>
<comment type="similarity">
    <text evidence="2">Belongs to the autoinducer-2 exporter (AI-2E) (TC 2.A.86) family.</text>
</comment>
<feature type="transmembrane region" description="Helical" evidence="6">
    <location>
        <begin position="12"/>
        <end position="30"/>
    </location>
</feature>
<feature type="transmembrane region" description="Helical" evidence="6">
    <location>
        <begin position="210"/>
        <end position="229"/>
    </location>
</feature>
<keyword evidence="5 6" id="KW-0472">Membrane</keyword>
<dbReference type="InterPro" id="IPR002549">
    <property type="entry name" value="AI-2E-like"/>
</dbReference>
<evidence type="ECO:0000256" key="3">
    <source>
        <dbReference type="ARBA" id="ARBA00022692"/>
    </source>
</evidence>
<evidence type="ECO:0000256" key="6">
    <source>
        <dbReference type="SAM" id="Phobius"/>
    </source>
</evidence>
<dbReference type="AlphaFoldDB" id="A0A1I4VBD0"/>
<name>A0A1I4VBD0_9GAMM</name>
<organism evidence="7 8">
    <name type="scientific">Izhakiella capsodis</name>
    <dbReference type="NCBI Taxonomy" id="1367852"/>
    <lineage>
        <taxon>Bacteria</taxon>
        <taxon>Pseudomonadati</taxon>
        <taxon>Pseudomonadota</taxon>
        <taxon>Gammaproteobacteria</taxon>
        <taxon>Enterobacterales</taxon>
        <taxon>Erwiniaceae</taxon>
        <taxon>Izhakiella</taxon>
    </lineage>
</organism>
<sequence>MEMGNTRQQHYIQLASYTLIALALFLLFPLRLLPCFLAGFIVYQIIVALTPWVQRLVKGQAARWVIILTLSMLIILGLITAISKIMGFFLHDFQSVQAFHATASKLLNDAQSTLSPLIVRYLPSDIDELQSQLIGWLREHLVVVQSLGKTVAHTIATMLIGMLLGAIISLRTALRDDNAARPLKRALLDRLSILATSFQNVVFAQIKVSLVNTILTGIFLFGVLPLFGLHFPFGKTIVVLTFLAGLLPIIGNLISNTVIVLIGLSISLEAAVIALTFLVLVHKLEYFINARIFGTRINAKTWEILLAMLIFESAFGLVGVVAAPLYYAYLKSELRSAGLI</sequence>
<dbReference type="RefSeq" id="WP_092875050.1">
    <property type="nucleotide sequence ID" value="NZ_FOVC01000001.1"/>
</dbReference>
<keyword evidence="3 6" id="KW-0812">Transmembrane</keyword>
<dbReference type="GO" id="GO:0016020">
    <property type="term" value="C:membrane"/>
    <property type="evidence" value="ECO:0007669"/>
    <property type="project" value="UniProtKB-SubCell"/>
</dbReference>
<evidence type="ECO:0000313" key="8">
    <source>
        <dbReference type="Proteomes" id="UP000242222"/>
    </source>
</evidence>
<dbReference type="Pfam" id="PF01594">
    <property type="entry name" value="AI-2E_transport"/>
    <property type="match status" value="1"/>
</dbReference>
<proteinExistence type="inferred from homology"/>
<dbReference type="STRING" id="1367852.SAMN05216516_101666"/>
<keyword evidence="8" id="KW-1185">Reference proteome</keyword>
<feature type="transmembrane region" description="Helical" evidence="6">
    <location>
        <begin position="260"/>
        <end position="281"/>
    </location>
</feature>
<evidence type="ECO:0000256" key="2">
    <source>
        <dbReference type="ARBA" id="ARBA00009773"/>
    </source>
</evidence>
<feature type="transmembrane region" description="Helical" evidence="6">
    <location>
        <begin position="151"/>
        <end position="174"/>
    </location>
</feature>
<feature type="transmembrane region" description="Helical" evidence="6">
    <location>
        <begin position="65"/>
        <end position="90"/>
    </location>
</feature>
<comment type="subcellular location">
    <subcellularLocation>
        <location evidence="1">Membrane</location>
        <topology evidence="1">Multi-pass membrane protein</topology>
    </subcellularLocation>
</comment>
<accession>A0A1I4VBD0</accession>
<feature type="transmembrane region" description="Helical" evidence="6">
    <location>
        <begin position="302"/>
        <end position="329"/>
    </location>
</feature>
<protein>
    <submittedName>
        <fullName evidence="7">Predicted PurR-regulated permease PerM</fullName>
    </submittedName>
</protein>
<feature type="transmembrane region" description="Helical" evidence="6">
    <location>
        <begin position="36"/>
        <end position="53"/>
    </location>
</feature>
<gene>
    <name evidence="7" type="ORF">SAMN05216516_101666</name>
</gene>
<evidence type="ECO:0000256" key="4">
    <source>
        <dbReference type="ARBA" id="ARBA00022989"/>
    </source>
</evidence>
<dbReference type="Proteomes" id="UP000242222">
    <property type="component" value="Unassembled WGS sequence"/>
</dbReference>
<evidence type="ECO:0000313" key="7">
    <source>
        <dbReference type="EMBL" id="SFM98502.1"/>
    </source>
</evidence>